<keyword evidence="1" id="KW-0547">Nucleotide-binding</keyword>
<comment type="caution">
    <text evidence="4">The sequence shown here is derived from an EMBL/GenBank/DDBJ whole genome shotgun (WGS) entry which is preliminary data.</text>
</comment>
<dbReference type="Proteomes" id="UP001620645">
    <property type="component" value="Unassembled WGS sequence"/>
</dbReference>
<dbReference type="InterPro" id="IPR010285">
    <property type="entry name" value="DNA_helicase_pif1-like_DEAD"/>
</dbReference>
<evidence type="ECO:0000256" key="1">
    <source>
        <dbReference type="RuleBase" id="RU363044"/>
    </source>
</evidence>
<keyword evidence="1" id="KW-0067">ATP-binding</keyword>
<keyword evidence="1" id="KW-0378">Hydrolase</keyword>
<protein>
    <recommendedName>
        <fullName evidence="1">ATP-dependent DNA helicase</fullName>
        <ecNumber evidence="1">5.6.2.3</ecNumber>
    </recommendedName>
</protein>
<gene>
    <name evidence="4" type="ORF">niasHS_002230</name>
</gene>
<keyword evidence="1" id="KW-0233">DNA recombination</keyword>
<dbReference type="Gene3D" id="3.40.50.300">
    <property type="entry name" value="P-loop containing nucleotide triphosphate hydrolases"/>
    <property type="match status" value="1"/>
</dbReference>
<dbReference type="EMBL" id="JBICCN010000007">
    <property type="protein sequence ID" value="KAL3104203.1"/>
    <property type="molecule type" value="Genomic_DNA"/>
</dbReference>
<proteinExistence type="inferred from homology"/>
<dbReference type="GO" id="GO:0006281">
    <property type="term" value="P:DNA repair"/>
    <property type="evidence" value="ECO:0007669"/>
    <property type="project" value="UniProtKB-KW"/>
</dbReference>
<dbReference type="EC" id="5.6.2.3" evidence="1"/>
<comment type="similarity">
    <text evidence="1">Belongs to the helicase family.</text>
</comment>
<dbReference type="GO" id="GO:0016787">
    <property type="term" value="F:hydrolase activity"/>
    <property type="evidence" value="ECO:0007669"/>
    <property type="project" value="UniProtKB-KW"/>
</dbReference>
<dbReference type="GO" id="GO:0005524">
    <property type="term" value="F:ATP binding"/>
    <property type="evidence" value="ECO:0007669"/>
    <property type="project" value="UniProtKB-KW"/>
</dbReference>
<keyword evidence="5" id="KW-1185">Reference proteome</keyword>
<keyword evidence="1" id="KW-0347">Helicase</keyword>
<evidence type="ECO:0000259" key="3">
    <source>
        <dbReference type="Pfam" id="PF11971"/>
    </source>
</evidence>
<dbReference type="PANTHER" id="PTHR10492">
    <property type="match status" value="1"/>
</dbReference>
<keyword evidence="1" id="KW-0234">DNA repair</keyword>
<comment type="cofactor">
    <cofactor evidence="1">
        <name>Mg(2+)</name>
        <dbReference type="ChEBI" id="CHEBI:18420"/>
    </cofactor>
</comment>
<organism evidence="4 5">
    <name type="scientific">Heterodera schachtii</name>
    <name type="common">Sugarbeet cyst nematode worm</name>
    <name type="synonym">Tylenchus schachtii</name>
    <dbReference type="NCBI Taxonomy" id="97005"/>
    <lineage>
        <taxon>Eukaryota</taxon>
        <taxon>Metazoa</taxon>
        <taxon>Ecdysozoa</taxon>
        <taxon>Nematoda</taxon>
        <taxon>Chromadorea</taxon>
        <taxon>Rhabditida</taxon>
        <taxon>Tylenchina</taxon>
        <taxon>Tylenchomorpha</taxon>
        <taxon>Tylenchoidea</taxon>
        <taxon>Heteroderidae</taxon>
        <taxon>Heteroderinae</taxon>
        <taxon>Heterodera</taxon>
    </lineage>
</organism>
<feature type="domain" description="DNA helicase Pif1-like DEAD-box helicase" evidence="2">
    <location>
        <begin position="41"/>
        <end position="98"/>
    </location>
</feature>
<evidence type="ECO:0000313" key="5">
    <source>
        <dbReference type="Proteomes" id="UP001620645"/>
    </source>
</evidence>
<feature type="domain" description="CASAMP second calponin-homology" evidence="3">
    <location>
        <begin position="249"/>
        <end position="309"/>
    </location>
</feature>
<dbReference type="InterPro" id="IPR022613">
    <property type="entry name" value="CH_CAMSAP_2"/>
</dbReference>
<accession>A0ABD2KMW3</accession>
<evidence type="ECO:0000259" key="2">
    <source>
        <dbReference type="Pfam" id="PF05970"/>
    </source>
</evidence>
<dbReference type="GO" id="GO:0043139">
    <property type="term" value="F:5'-3' DNA helicase activity"/>
    <property type="evidence" value="ECO:0007669"/>
    <property type="project" value="UniProtKB-EC"/>
</dbReference>
<keyword evidence="1" id="KW-0227">DNA damage</keyword>
<dbReference type="PANTHER" id="PTHR10492:SF57">
    <property type="entry name" value="ATP-DEPENDENT DNA HELICASE"/>
    <property type="match status" value="1"/>
</dbReference>
<name>A0ABD2KMW3_HETSC</name>
<sequence>MKAGKTLADFPTMEQINVDDDVEQVFDLAEELDLGQRDYALIGPGGTGKTHVNKTIVHMLRGQKKKVCTMAFTGIAATLLPAGRTLHNRFGLTLDMTRTFWRRILNPEGGEMYLFEAQILWNRYIEVDTQIEIILSHLTIQEEERKISHRGAEEAAAGISDAIIKIFKNLHFLAITFFFGIQIQRVYGDVYMPDGLRSLFFEDNDGRLQLFPQLVASLINGFLYGQAASRKVCLLVRNDIEHNGLSGVDKLPIIPEMEDLYEDSCTCICALISFYRLDALPLRDICFKDPMSVHDCRFTLDFLHETSAQYQCVLGGSFPILRESFAGSARRF</sequence>
<dbReference type="GO" id="GO:0006310">
    <property type="term" value="P:DNA recombination"/>
    <property type="evidence" value="ECO:0007669"/>
    <property type="project" value="UniProtKB-KW"/>
</dbReference>
<dbReference type="InterPro" id="IPR027417">
    <property type="entry name" value="P-loop_NTPase"/>
</dbReference>
<dbReference type="SUPFAM" id="SSF52540">
    <property type="entry name" value="P-loop containing nucleoside triphosphate hydrolases"/>
    <property type="match status" value="1"/>
</dbReference>
<dbReference type="AlphaFoldDB" id="A0ABD2KMW3"/>
<reference evidence="4 5" key="1">
    <citation type="submission" date="2024-10" db="EMBL/GenBank/DDBJ databases">
        <authorList>
            <person name="Kim D."/>
        </authorList>
    </citation>
    <scope>NUCLEOTIDE SEQUENCE [LARGE SCALE GENOMIC DNA]</scope>
    <source>
        <strain evidence="4">Taebaek</strain>
    </source>
</reference>
<dbReference type="Pfam" id="PF05970">
    <property type="entry name" value="PIF1"/>
    <property type="match status" value="1"/>
</dbReference>
<dbReference type="Pfam" id="PF11971">
    <property type="entry name" value="CAMSAP_CH"/>
    <property type="match status" value="1"/>
</dbReference>
<comment type="catalytic activity">
    <reaction evidence="1">
        <text>ATP + H2O = ADP + phosphate + H(+)</text>
        <dbReference type="Rhea" id="RHEA:13065"/>
        <dbReference type="ChEBI" id="CHEBI:15377"/>
        <dbReference type="ChEBI" id="CHEBI:15378"/>
        <dbReference type="ChEBI" id="CHEBI:30616"/>
        <dbReference type="ChEBI" id="CHEBI:43474"/>
        <dbReference type="ChEBI" id="CHEBI:456216"/>
        <dbReference type="EC" id="5.6.2.3"/>
    </reaction>
</comment>
<evidence type="ECO:0000313" key="4">
    <source>
        <dbReference type="EMBL" id="KAL3104203.1"/>
    </source>
</evidence>